<reference evidence="1 2" key="1">
    <citation type="journal article" date="2014" name="Am. J. Bot.">
        <title>Genome assembly and annotation for red clover (Trifolium pratense; Fabaceae).</title>
        <authorList>
            <person name="Istvanek J."/>
            <person name="Jaros M."/>
            <person name="Krenek A."/>
            <person name="Repkova J."/>
        </authorList>
    </citation>
    <scope>NUCLEOTIDE SEQUENCE [LARGE SCALE GENOMIC DNA]</scope>
    <source>
        <strain evidence="2">cv. Tatra</strain>
        <tissue evidence="1">Young leaves</tissue>
    </source>
</reference>
<sequence>STGRLATAWRGIASIVSAQTTFGERQRTGRLATASEHRQCKDNSWRATASDSELVATCSLSEGL</sequence>
<accession>A0A2K3K6C7</accession>
<dbReference type="AlphaFoldDB" id="A0A2K3K6C7"/>
<gene>
    <name evidence="1" type="ORF">L195_g060860</name>
</gene>
<organism evidence="1 2">
    <name type="scientific">Trifolium pratense</name>
    <name type="common">Red clover</name>
    <dbReference type="NCBI Taxonomy" id="57577"/>
    <lineage>
        <taxon>Eukaryota</taxon>
        <taxon>Viridiplantae</taxon>
        <taxon>Streptophyta</taxon>
        <taxon>Embryophyta</taxon>
        <taxon>Tracheophyta</taxon>
        <taxon>Spermatophyta</taxon>
        <taxon>Magnoliopsida</taxon>
        <taxon>eudicotyledons</taxon>
        <taxon>Gunneridae</taxon>
        <taxon>Pentapetalae</taxon>
        <taxon>rosids</taxon>
        <taxon>fabids</taxon>
        <taxon>Fabales</taxon>
        <taxon>Fabaceae</taxon>
        <taxon>Papilionoideae</taxon>
        <taxon>50 kb inversion clade</taxon>
        <taxon>NPAAA clade</taxon>
        <taxon>Hologalegina</taxon>
        <taxon>IRL clade</taxon>
        <taxon>Trifolieae</taxon>
        <taxon>Trifolium</taxon>
    </lineage>
</organism>
<proteinExistence type="predicted"/>
<feature type="non-terminal residue" evidence="1">
    <location>
        <position position="1"/>
    </location>
</feature>
<reference evidence="1 2" key="2">
    <citation type="journal article" date="2017" name="Front. Plant Sci.">
        <title>Gene Classification and Mining of Molecular Markers Useful in Red Clover (Trifolium pratense) Breeding.</title>
        <authorList>
            <person name="Istvanek J."/>
            <person name="Dluhosova J."/>
            <person name="Dluhos P."/>
            <person name="Patkova L."/>
            <person name="Nedelnik J."/>
            <person name="Repkova J."/>
        </authorList>
    </citation>
    <scope>NUCLEOTIDE SEQUENCE [LARGE SCALE GENOMIC DNA]</scope>
    <source>
        <strain evidence="2">cv. Tatra</strain>
        <tissue evidence="1">Young leaves</tissue>
    </source>
</reference>
<name>A0A2K3K6C7_TRIPR</name>
<evidence type="ECO:0000313" key="1">
    <source>
        <dbReference type="EMBL" id="PNX61835.1"/>
    </source>
</evidence>
<dbReference type="Proteomes" id="UP000236291">
    <property type="component" value="Unassembled WGS sequence"/>
</dbReference>
<comment type="caution">
    <text evidence="1">The sequence shown here is derived from an EMBL/GenBank/DDBJ whole genome shotgun (WGS) entry which is preliminary data.</text>
</comment>
<dbReference type="EMBL" id="ASHM01143956">
    <property type="protein sequence ID" value="PNX61835.1"/>
    <property type="molecule type" value="Genomic_DNA"/>
</dbReference>
<protein>
    <submittedName>
        <fullName evidence="1">Uncharacterized protein</fullName>
    </submittedName>
</protein>
<evidence type="ECO:0000313" key="2">
    <source>
        <dbReference type="Proteomes" id="UP000236291"/>
    </source>
</evidence>